<proteinExistence type="predicted"/>
<evidence type="ECO:0000313" key="2">
    <source>
        <dbReference type="Proteomes" id="UP001064971"/>
    </source>
</evidence>
<organism evidence="1 2">
    <name type="scientific">Deinococcus aetherius</name>
    <dbReference type="NCBI Taxonomy" id="200252"/>
    <lineage>
        <taxon>Bacteria</taxon>
        <taxon>Thermotogati</taxon>
        <taxon>Deinococcota</taxon>
        <taxon>Deinococci</taxon>
        <taxon>Deinococcales</taxon>
        <taxon>Deinococcaceae</taxon>
        <taxon>Deinococcus</taxon>
    </lineage>
</organism>
<evidence type="ECO:0000313" key="1">
    <source>
        <dbReference type="EMBL" id="BDP43891.1"/>
    </source>
</evidence>
<keyword evidence="2" id="KW-1185">Reference proteome</keyword>
<geneLocation type="plasmid" evidence="1 2">
    <name>pDAETH-1</name>
</geneLocation>
<dbReference type="Proteomes" id="UP001064971">
    <property type="component" value="Plasmid pDAETH-1"/>
</dbReference>
<protein>
    <submittedName>
        <fullName evidence="1">Uncharacterized protein</fullName>
    </submittedName>
</protein>
<keyword evidence="1" id="KW-0614">Plasmid</keyword>
<reference evidence="1" key="1">
    <citation type="submission" date="2022-07" db="EMBL/GenBank/DDBJ databases">
        <title>Complete Genome Sequence of the Radioresistant Bacterium Deinococcus aetherius ST0316, Isolated from the Air Dust collected in Lower Stratosphere above Japan.</title>
        <authorList>
            <person name="Satoh K."/>
            <person name="Hagiwara K."/>
            <person name="Katsumata K."/>
            <person name="Kubo A."/>
            <person name="Yokobori S."/>
            <person name="Yamagishi A."/>
            <person name="Oono Y."/>
            <person name="Narumi I."/>
        </authorList>
    </citation>
    <scope>NUCLEOTIDE SEQUENCE</scope>
    <source>
        <strain evidence="1">ST0316</strain>
        <plasmid evidence="1">pDAETH-1</plasmid>
    </source>
</reference>
<dbReference type="EMBL" id="AP026561">
    <property type="protein sequence ID" value="BDP43891.1"/>
    <property type="molecule type" value="Genomic_DNA"/>
</dbReference>
<name>A0ABN6RKS1_9DEIO</name>
<gene>
    <name evidence="1" type="ORF">DAETH_38600</name>
</gene>
<accession>A0ABN6RKS1</accession>
<sequence length="62" mass="6686">MVLLIGEAGQVQEQRFGPFVGPHLRVLLRLLLEGVPQNSEEGADRGAVVTELGRLQPLPQGV</sequence>